<dbReference type="SUPFAM" id="SSF53098">
    <property type="entry name" value="Ribonuclease H-like"/>
    <property type="match status" value="1"/>
</dbReference>
<dbReference type="Proteomes" id="UP001454036">
    <property type="component" value="Unassembled WGS sequence"/>
</dbReference>
<proteinExistence type="predicted"/>
<dbReference type="GO" id="GO:0003676">
    <property type="term" value="F:nucleic acid binding"/>
    <property type="evidence" value="ECO:0007669"/>
    <property type="project" value="InterPro"/>
</dbReference>
<protein>
    <recommendedName>
        <fullName evidence="1">RNase H type-1 domain-containing protein</fullName>
    </recommendedName>
</protein>
<dbReference type="PANTHER" id="PTHR48475">
    <property type="entry name" value="RIBONUCLEASE H"/>
    <property type="match status" value="1"/>
</dbReference>
<name>A0AAV3RGF6_LITER</name>
<organism evidence="2 3">
    <name type="scientific">Lithospermum erythrorhizon</name>
    <name type="common">Purple gromwell</name>
    <name type="synonym">Lithospermum officinale var. erythrorhizon</name>
    <dbReference type="NCBI Taxonomy" id="34254"/>
    <lineage>
        <taxon>Eukaryota</taxon>
        <taxon>Viridiplantae</taxon>
        <taxon>Streptophyta</taxon>
        <taxon>Embryophyta</taxon>
        <taxon>Tracheophyta</taxon>
        <taxon>Spermatophyta</taxon>
        <taxon>Magnoliopsida</taxon>
        <taxon>eudicotyledons</taxon>
        <taxon>Gunneridae</taxon>
        <taxon>Pentapetalae</taxon>
        <taxon>asterids</taxon>
        <taxon>lamiids</taxon>
        <taxon>Boraginales</taxon>
        <taxon>Boraginaceae</taxon>
        <taxon>Boraginoideae</taxon>
        <taxon>Lithospermeae</taxon>
        <taxon>Lithospermum</taxon>
    </lineage>
</organism>
<evidence type="ECO:0000259" key="1">
    <source>
        <dbReference type="Pfam" id="PF13456"/>
    </source>
</evidence>
<evidence type="ECO:0000313" key="2">
    <source>
        <dbReference type="EMBL" id="GAA0174451.1"/>
    </source>
</evidence>
<dbReference type="Pfam" id="PF13456">
    <property type="entry name" value="RVT_3"/>
    <property type="match status" value="1"/>
</dbReference>
<dbReference type="InterPro" id="IPR036397">
    <property type="entry name" value="RNaseH_sf"/>
</dbReference>
<evidence type="ECO:0000313" key="3">
    <source>
        <dbReference type="Proteomes" id="UP001454036"/>
    </source>
</evidence>
<comment type="caution">
    <text evidence="2">The sequence shown here is derived from an EMBL/GenBank/DDBJ whole genome shotgun (WGS) entry which is preliminary data.</text>
</comment>
<dbReference type="InterPro" id="IPR012337">
    <property type="entry name" value="RNaseH-like_sf"/>
</dbReference>
<dbReference type="GO" id="GO:0004523">
    <property type="term" value="F:RNA-DNA hybrid ribonuclease activity"/>
    <property type="evidence" value="ECO:0007669"/>
    <property type="project" value="InterPro"/>
</dbReference>
<dbReference type="AlphaFoldDB" id="A0AAV3RGF6"/>
<dbReference type="InterPro" id="IPR002156">
    <property type="entry name" value="RNaseH_domain"/>
</dbReference>
<reference evidence="2 3" key="1">
    <citation type="submission" date="2024-01" db="EMBL/GenBank/DDBJ databases">
        <title>The complete chloroplast genome sequence of Lithospermum erythrorhizon: insights into the phylogenetic relationship among Boraginaceae species and the maternal lineages of purple gromwells.</title>
        <authorList>
            <person name="Okada T."/>
            <person name="Watanabe K."/>
        </authorList>
    </citation>
    <scope>NUCLEOTIDE SEQUENCE [LARGE SCALE GENOMIC DNA]</scope>
</reference>
<sequence length="345" mass="39022">MKPPNSYKEVQKLTGCLATLTRFISKSGERNLPFFRNLRRWLTTWAIDLSDFELSYLPRTSVRVQALADFVTEWTAGALPVIQGLEDGVEDLLVKGDSKLVIDQIRGSCGMKNEKLMKYHAKVIEVSQGFKRVIFEHIPRTENERTDRLSRLATTYYSKLPEGVYIEICDQPAYNEEVIKSIAGCNATDWSEPITEYLTQGVLPSDSQEAKKVEVMNRIIFKGIKKNILQSGKGGGTWIEELPIVLWSLRSTPNQATGETPFSLVYGTGAVLPTEVGLPTYKRFRTAVRLCSASQPREQSKLSPKWEGTYRVKRVVGPSTFELEDLDGKAVPRTWHASKLCRYYV</sequence>
<accession>A0AAV3RGF6</accession>
<feature type="domain" description="RNase H type-1" evidence="1">
    <location>
        <begin position="85"/>
        <end position="151"/>
    </location>
</feature>
<dbReference type="EMBL" id="BAABME010009084">
    <property type="protein sequence ID" value="GAA0174451.1"/>
    <property type="molecule type" value="Genomic_DNA"/>
</dbReference>
<dbReference type="Gene3D" id="3.30.420.10">
    <property type="entry name" value="Ribonuclease H-like superfamily/Ribonuclease H"/>
    <property type="match status" value="2"/>
</dbReference>
<dbReference type="PANTHER" id="PTHR48475:SF2">
    <property type="entry name" value="RIBONUCLEASE H"/>
    <property type="match status" value="1"/>
</dbReference>
<gene>
    <name evidence="2" type="ORF">LIER_27840</name>
</gene>
<keyword evidence="3" id="KW-1185">Reference proteome</keyword>